<dbReference type="STRING" id="388413.ALPR1_16154"/>
<proteinExistence type="predicted"/>
<dbReference type="AlphaFoldDB" id="A3I132"/>
<gene>
    <name evidence="1" type="ORF">ALPR1_16154</name>
</gene>
<evidence type="ECO:0000313" key="2">
    <source>
        <dbReference type="Proteomes" id="UP000003919"/>
    </source>
</evidence>
<sequence>MIIDSLVIDRLTKPTLVDAKIDHSEFLFYDWKTSEFLRINPDGEILKSANLTGDGKNSMQAGYFVAARYGADEEILIQTITGTYSYDLDFILQSKWENNYELVTRTVGGSHGFNTYKNILYTFSIEEKDRPSVIKEENYSTAYPFITLRDIKTYEILNSEYIPKESHLAKNPGYYSKLDPLVQFAPDTLYLLFPNSPELYVYSFPELTLLDYWDLKPEDGYQLIEPTEVGSNLEFFKSLAAGEYISFTFSNDYLLTSFQRAAPKDEVDQLPKNMAGGKEFMEVVDKYKSTSVYQIFKGKEKLWEGELDVKLNIIRDLIFSTSKPGEDPDAVEKDVQTFYFYELR</sequence>
<name>A3I132_9BACT</name>
<reference evidence="1 2" key="1">
    <citation type="journal article" date="2011" name="J. Bacteriol.">
        <title>Complete genome sequence of Algoriphagus sp. PR1, bacterial prey of a colony-forming choanoflagellate.</title>
        <authorList>
            <person name="Alegado R.A."/>
            <person name="Ferriera S."/>
            <person name="Nusbaum C."/>
            <person name="Young S.K."/>
            <person name="Zeng Q."/>
            <person name="Imamovic A."/>
            <person name="Fairclough S.R."/>
            <person name="King N."/>
        </authorList>
    </citation>
    <scope>NUCLEOTIDE SEQUENCE [LARGE SCALE GENOMIC DNA]</scope>
    <source>
        <strain evidence="1 2">PR1</strain>
    </source>
</reference>
<protein>
    <submittedName>
        <fullName evidence="1">Uncharacterized protein</fullName>
    </submittedName>
</protein>
<keyword evidence="2" id="KW-1185">Reference proteome</keyword>
<comment type="caution">
    <text evidence="1">The sequence shown here is derived from an EMBL/GenBank/DDBJ whole genome shotgun (WGS) entry which is preliminary data.</text>
</comment>
<accession>A3I132</accession>
<evidence type="ECO:0000313" key="1">
    <source>
        <dbReference type="EMBL" id="EAZ80178.2"/>
    </source>
</evidence>
<dbReference type="EMBL" id="AAXU02000001">
    <property type="protein sequence ID" value="EAZ80178.2"/>
    <property type="molecule type" value="Genomic_DNA"/>
</dbReference>
<dbReference type="HOGENOM" id="CLU_805710_0_0_10"/>
<dbReference type="Proteomes" id="UP000003919">
    <property type="component" value="Unassembled WGS sequence"/>
</dbReference>
<organism evidence="1 2">
    <name type="scientific">Algoriphagus machipongonensis</name>
    <dbReference type="NCBI Taxonomy" id="388413"/>
    <lineage>
        <taxon>Bacteria</taxon>
        <taxon>Pseudomonadati</taxon>
        <taxon>Bacteroidota</taxon>
        <taxon>Cytophagia</taxon>
        <taxon>Cytophagales</taxon>
        <taxon>Cyclobacteriaceae</taxon>
        <taxon>Algoriphagus</taxon>
    </lineage>
</organism>